<evidence type="ECO:0000256" key="2">
    <source>
        <dbReference type="ARBA" id="ARBA00023180"/>
    </source>
</evidence>
<reference evidence="5 6" key="1">
    <citation type="submission" date="2017-05" db="EMBL/GenBank/DDBJ databases">
        <title>Draft genome sequence of Elsinoe australis.</title>
        <authorList>
            <person name="Cheng Q."/>
        </authorList>
    </citation>
    <scope>NUCLEOTIDE SEQUENCE [LARGE SCALE GENOMIC DNA]</scope>
    <source>
        <strain evidence="5 6">NL1</strain>
    </source>
</reference>
<keyword evidence="2" id="KW-0325">Glycoprotein</keyword>
<accession>A0A2P7YEL2</accession>
<dbReference type="InterPro" id="IPR016274">
    <property type="entry name" value="Histidine_acid_Pase_euk"/>
</dbReference>
<dbReference type="EMBL" id="NHZQ01000447">
    <property type="protein sequence ID" value="PSK34400.1"/>
    <property type="molecule type" value="Genomic_DNA"/>
</dbReference>
<feature type="disulfide bond" evidence="4">
    <location>
        <begin position="443"/>
        <end position="451"/>
    </location>
</feature>
<evidence type="ECO:0000313" key="6">
    <source>
        <dbReference type="Proteomes" id="UP000243723"/>
    </source>
</evidence>
<dbReference type="InterPro" id="IPR029033">
    <property type="entry name" value="His_PPase_superfam"/>
</dbReference>
<proteinExistence type="predicted"/>
<dbReference type="Proteomes" id="UP000243723">
    <property type="component" value="Unassembled WGS sequence"/>
</dbReference>
<name>A0A2P7YEL2_9PEZI</name>
<dbReference type="PIRSF" id="PIRSF000894">
    <property type="entry name" value="Acid_phosphatase"/>
    <property type="match status" value="1"/>
</dbReference>
<dbReference type="CDD" id="cd07061">
    <property type="entry name" value="HP_HAP_like"/>
    <property type="match status" value="1"/>
</dbReference>
<feature type="disulfide bond" evidence="4">
    <location>
        <begin position="278"/>
        <end position="291"/>
    </location>
</feature>
<feature type="active site" description="Nucleophile" evidence="3">
    <location>
        <position position="86"/>
    </location>
</feature>
<evidence type="ECO:0000256" key="3">
    <source>
        <dbReference type="PIRSR" id="PIRSR000894-1"/>
    </source>
</evidence>
<gene>
    <name evidence="5" type="ORF">B9Z65_8726</name>
</gene>
<keyword evidence="6" id="KW-1185">Reference proteome</keyword>
<dbReference type="InterPro" id="IPR000560">
    <property type="entry name" value="His_Pase_clade-2"/>
</dbReference>
<dbReference type="PANTHER" id="PTHR20963:SF18">
    <property type="entry name" value="ACID PHOSPHATASE PHO11-RELATED"/>
    <property type="match status" value="1"/>
</dbReference>
<dbReference type="Gene3D" id="3.40.50.1240">
    <property type="entry name" value="Phosphoglycerate mutase-like"/>
    <property type="match status" value="1"/>
</dbReference>
<dbReference type="SUPFAM" id="SSF53254">
    <property type="entry name" value="Phosphoglycerate mutase-like"/>
    <property type="match status" value="1"/>
</dbReference>
<dbReference type="OrthoDB" id="6509975at2759"/>
<dbReference type="GO" id="GO:0009277">
    <property type="term" value="C:fungal-type cell wall"/>
    <property type="evidence" value="ECO:0007669"/>
    <property type="project" value="TreeGrafter"/>
</dbReference>
<feature type="active site" description="Proton donor" evidence="3">
    <location>
        <position position="352"/>
    </location>
</feature>
<keyword evidence="4" id="KW-1015">Disulfide bond</keyword>
<dbReference type="Pfam" id="PF00328">
    <property type="entry name" value="His_Phos_2"/>
    <property type="match status" value="1"/>
</dbReference>
<evidence type="ECO:0000256" key="1">
    <source>
        <dbReference type="ARBA" id="ARBA00022801"/>
    </source>
</evidence>
<dbReference type="GO" id="GO:0003993">
    <property type="term" value="F:acid phosphatase activity"/>
    <property type="evidence" value="ECO:0007669"/>
    <property type="project" value="TreeGrafter"/>
</dbReference>
<evidence type="ECO:0000256" key="4">
    <source>
        <dbReference type="PIRSR" id="PIRSR000894-2"/>
    </source>
</evidence>
<protein>
    <submittedName>
        <fullName evidence="5">Acid phosphatase PHO1</fullName>
    </submittedName>
</protein>
<dbReference type="STRING" id="40998.A0A2P7YEL2"/>
<feature type="disulfide bond" evidence="4">
    <location>
        <begin position="75"/>
        <end position="401"/>
    </location>
</feature>
<keyword evidence="1" id="KW-0378">Hydrolase</keyword>
<dbReference type="PANTHER" id="PTHR20963">
    <property type="entry name" value="MULTIPLE INOSITOL POLYPHOSPHATE PHOSPHATASE-RELATED"/>
    <property type="match status" value="1"/>
</dbReference>
<organism evidence="5 6">
    <name type="scientific">Elsinoe australis</name>
    <dbReference type="NCBI Taxonomy" id="40998"/>
    <lineage>
        <taxon>Eukaryota</taxon>
        <taxon>Fungi</taxon>
        <taxon>Dikarya</taxon>
        <taxon>Ascomycota</taxon>
        <taxon>Pezizomycotina</taxon>
        <taxon>Dothideomycetes</taxon>
        <taxon>Dothideomycetidae</taxon>
        <taxon>Myriangiales</taxon>
        <taxon>Elsinoaceae</taxon>
        <taxon>Elsinoe</taxon>
    </lineage>
</organism>
<evidence type="ECO:0000313" key="5">
    <source>
        <dbReference type="EMBL" id="PSK34400.1"/>
    </source>
</evidence>
<sequence length="496" mass="56461">MSTLLIYASTLTTLLLAFILTFVLPPRTYFAPPLVPFTSNHTAPWSILHHLGGNGPWIPHTNSALTTDLHPPPNCRIDQIHLLSRHAARYPTHPSGIRMLQLYHRLAHLNHTFTGPLSFINTYNFFMPDPAARLENLVPVGPYAGTLQAFQTGTEMRTRYEELVLEAERRGQMTFWASGSRRVEESARYWAAGMWGLDWEQRARLEVVPEGTERGADTLTPGRTCMRYREEDGGRIKGYKALEEWMGTYLPRVGERLKGFEPEMHFTNVELFTMQEMCGFEILAKGSSPWCDVFTMEEWDEFEYARDLLHYYRAGEGNIFGATMGWLFLNATKDLLVQGPDAGLMFASFVHDGDLVPFLTALDLFPQLRKLPTNHVMSNRTWRTSDVTPMGGRIILERLACPAPQNCWSNEPYYPNHVYCDPVKDDVFVRVNVNDGIVAMSECQEGPGGSCPLERFVQHVKMRGRHNDDFRATCGLPEDAPDRIAFLKQPPRKDES</sequence>
<dbReference type="AlphaFoldDB" id="A0A2P7YEL2"/>
<comment type="caution">
    <text evidence="5">The sequence shown here is derived from an EMBL/GenBank/DDBJ whole genome shotgun (WGS) entry which is preliminary data.</text>
</comment>